<dbReference type="GO" id="GO:0046047">
    <property type="term" value="P:TTP catabolic process"/>
    <property type="evidence" value="ECO:0007669"/>
    <property type="project" value="TreeGrafter"/>
</dbReference>
<sequence>MEHLRHPETGCPWDLEQTLTSLIPYTIEETYEVAQALTDGHYPEIKDELGDLLFQVVFYTRLTEESGHFDFDDVAMQTATKLIRRHPHVFHADGSPLGAHEARPSQAEIKTRWEAIKQEERAEKQQSQATESTVFANIPEQLPSLLRALKLQKRAASVGFDWDSTEPVVAKIREELDEVEVELTNRDQEALEGEIGDLLFAVINLARHVQVHPEQALLRTNQKFQQRFQAIERELAAVGQAPSDLNLTELERYWQKVKQDE</sequence>
<dbReference type="GO" id="GO:0047693">
    <property type="term" value="F:ATP diphosphatase activity"/>
    <property type="evidence" value="ECO:0007669"/>
    <property type="project" value="UniProtKB-EC"/>
</dbReference>
<dbReference type="SUPFAM" id="SSF101386">
    <property type="entry name" value="all-alpha NTP pyrophosphatases"/>
    <property type="match status" value="2"/>
</dbReference>
<evidence type="ECO:0000313" key="6">
    <source>
        <dbReference type="EMBL" id="PTB86064.1"/>
    </source>
</evidence>
<dbReference type="EMBL" id="PYVN01000043">
    <property type="protein sequence ID" value="PTB86064.1"/>
    <property type="molecule type" value="Genomic_DNA"/>
</dbReference>
<dbReference type="GO" id="GO:0046061">
    <property type="term" value="P:dATP catabolic process"/>
    <property type="evidence" value="ECO:0007669"/>
    <property type="project" value="TreeGrafter"/>
</dbReference>
<dbReference type="InterPro" id="IPR004518">
    <property type="entry name" value="MazG-like_dom"/>
</dbReference>
<dbReference type="FunFam" id="1.10.287.1080:FF:000003">
    <property type="entry name" value="Nucleoside triphosphate pyrophosphohydrolase"/>
    <property type="match status" value="1"/>
</dbReference>
<comment type="catalytic activity">
    <reaction evidence="1">
        <text>ATP + H2O = AMP + diphosphate + H(+)</text>
        <dbReference type="Rhea" id="RHEA:14245"/>
        <dbReference type="ChEBI" id="CHEBI:15377"/>
        <dbReference type="ChEBI" id="CHEBI:15378"/>
        <dbReference type="ChEBI" id="CHEBI:30616"/>
        <dbReference type="ChEBI" id="CHEBI:33019"/>
        <dbReference type="ChEBI" id="CHEBI:456215"/>
        <dbReference type="EC" id="3.6.1.8"/>
    </reaction>
</comment>
<dbReference type="GO" id="GO:0046081">
    <property type="term" value="P:dUTP catabolic process"/>
    <property type="evidence" value="ECO:0007669"/>
    <property type="project" value="TreeGrafter"/>
</dbReference>
<evidence type="ECO:0000256" key="1">
    <source>
        <dbReference type="ARBA" id="ARBA00052141"/>
    </source>
</evidence>
<dbReference type="CDD" id="cd11528">
    <property type="entry name" value="NTP-PPase_MazG_Nterm"/>
    <property type="match status" value="1"/>
</dbReference>
<gene>
    <name evidence="6" type="ORF">C9940_03945</name>
</gene>
<dbReference type="NCBIfam" id="NF007113">
    <property type="entry name" value="PRK09562.1"/>
    <property type="match status" value="1"/>
</dbReference>
<dbReference type="GO" id="GO:0046076">
    <property type="term" value="P:dTTP catabolic process"/>
    <property type="evidence" value="ECO:0007669"/>
    <property type="project" value="TreeGrafter"/>
</dbReference>
<organism evidence="6">
    <name type="scientific">Pseudidiomarina aestuarii</name>
    <dbReference type="NCBI Taxonomy" id="624146"/>
    <lineage>
        <taxon>Bacteria</taxon>
        <taxon>Pseudomonadati</taxon>
        <taxon>Pseudomonadota</taxon>
        <taxon>Gammaproteobacteria</taxon>
        <taxon>Alteromonadales</taxon>
        <taxon>Idiomarinaceae</taxon>
        <taxon>Pseudidiomarina</taxon>
    </lineage>
</organism>
<evidence type="ECO:0000259" key="5">
    <source>
        <dbReference type="Pfam" id="PF03819"/>
    </source>
</evidence>
<dbReference type="FunFam" id="1.10.287.1080:FF:000001">
    <property type="entry name" value="Nucleoside triphosphate pyrophosphohydrolase"/>
    <property type="match status" value="1"/>
</dbReference>
<reference evidence="6" key="1">
    <citation type="submission" date="2018-03" db="EMBL/GenBank/DDBJ databases">
        <title>Cross-interface Injection: A General Nanoliter Liquid Handling Method Applied to Single Cells Genome Amplification Automated Nanoliter Liquid Handling Applied to Single Cell Multiple Displacement Amplification.</title>
        <authorList>
            <person name="Yun J."/>
            <person name="Xu P."/>
            <person name="Xu J."/>
            <person name="Dai X."/>
            <person name="Wang Y."/>
            <person name="Zheng X."/>
            <person name="Cao C."/>
            <person name="Yi Q."/>
            <person name="Zhu Y."/>
            <person name="Wang L."/>
            <person name="Dong Z."/>
            <person name="Huang Y."/>
            <person name="Huang L."/>
            <person name="Du W."/>
        </authorList>
    </citation>
    <scope>NUCLEOTIDE SEQUENCE [LARGE SCALE GENOMIC DNA]</scope>
    <source>
        <strain evidence="6">Z-D3-2</strain>
    </source>
</reference>
<dbReference type="NCBIfam" id="TIGR00444">
    <property type="entry name" value="mazG"/>
    <property type="match status" value="1"/>
</dbReference>
<dbReference type="GO" id="GO:0046052">
    <property type="term" value="P:UTP catabolic process"/>
    <property type="evidence" value="ECO:0007669"/>
    <property type="project" value="TreeGrafter"/>
</dbReference>
<dbReference type="InterPro" id="IPR011551">
    <property type="entry name" value="NTP_PyrPHydrolase_MazG"/>
</dbReference>
<keyword evidence="6" id="KW-0378">Hydrolase</keyword>
<dbReference type="Gene3D" id="1.10.287.1080">
    <property type="entry name" value="MazG-like"/>
    <property type="match status" value="2"/>
</dbReference>
<dbReference type="Pfam" id="PF03819">
    <property type="entry name" value="MazG"/>
    <property type="match status" value="2"/>
</dbReference>
<dbReference type="GO" id="GO:0006950">
    <property type="term" value="P:response to stress"/>
    <property type="evidence" value="ECO:0007669"/>
    <property type="project" value="UniProtKB-ARBA"/>
</dbReference>
<name>A0A2T4CWY8_9GAMM</name>
<dbReference type="PANTHER" id="PTHR30522:SF0">
    <property type="entry name" value="NUCLEOSIDE TRIPHOSPHATE PYROPHOSPHOHYDROLASE"/>
    <property type="match status" value="1"/>
</dbReference>
<dbReference type="InterPro" id="IPR048015">
    <property type="entry name" value="NTP-PPase_MazG-like_N"/>
</dbReference>
<dbReference type="AlphaFoldDB" id="A0A2T4CWY8"/>
<comment type="similarity">
    <text evidence="2">Belongs to the nucleoside triphosphate pyrophosphohydrolase family.</text>
</comment>
<dbReference type="EC" id="3.6.1.8" evidence="3"/>
<proteinExistence type="inferred from homology"/>
<dbReference type="PANTHER" id="PTHR30522">
    <property type="entry name" value="NUCLEOSIDE TRIPHOSPHATE PYROPHOSPHOHYDROLASE"/>
    <property type="match status" value="1"/>
</dbReference>
<protein>
    <recommendedName>
        <fullName evidence="4">Nucleoside triphosphate pyrophosphohydrolase</fullName>
        <ecNumber evidence="3">3.6.1.8</ecNumber>
    </recommendedName>
</protein>
<feature type="domain" description="NTP pyrophosphohydrolase MazG-like" evidence="5">
    <location>
        <begin position="167"/>
        <end position="227"/>
    </location>
</feature>
<comment type="caution">
    <text evidence="6">The sequence shown here is derived from an EMBL/GenBank/DDBJ whole genome shotgun (WGS) entry which is preliminary data.</text>
</comment>
<accession>A0A2T4CWY8</accession>
<evidence type="ECO:0000256" key="4">
    <source>
        <dbReference type="ARBA" id="ARBA00074799"/>
    </source>
</evidence>
<dbReference type="CDD" id="cd11529">
    <property type="entry name" value="NTP-PPase_MazG_Cterm"/>
    <property type="match status" value="1"/>
</dbReference>
<dbReference type="InterPro" id="IPR048011">
    <property type="entry name" value="NTP-PPase_MazG-like_C"/>
</dbReference>
<evidence type="ECO:0000256" key="2">
    <source>
        <dbReference type="ARBA" id="ARBA00061115"/>
    </source>
</evidence>
<evidence type="ECO:0000256" key="3">
    <source>
        <dbReference type="ARBA" id="ARBA00066372"/>
    </source>
</evidence>
<feature type="domain" description="NTP pyrophosphohydrolase MazG-like" evidence="5">
    <location>
        <begin position="17"/>
        <end position="90"/>
    </location>
</feature>
<dbReference type="GO" id="GO:0006203">
    <property type="term" value="P:dGTP catabolic process"/>
    <property type="evidence" value="ECO:0007669"/>
    <property type="project" value="TreeGrafter"/>
</dbReference>